<sequence length="198" mass="22460">MAGQTQTKNEGILSVLENDLKKLPRDVIKQLSQEILQLVQTPEVRVVLVVSVRGLHNSRMAKYVVEEAMKSRLYDVVIWIDLIRDSSPRKLQMRITEKQGVQLPSVKGRVVATATTEEEVDEKQEEDENVVQKEGAAKIFVELFQCKLKLLLVLDCVRINSMDLGEVGFMYPEVLKVVKFVVMVGPEMELPGLKVDRL</sequence>
<proteinExistence type="predicted"/>
<gene>
    <name evidence="1" type="ORF">MRB53_023606</name>
</gene>
<evidence type="ECO:0000313" key="2">
    <source>
        <dbReference type="Proteomes" id="UP001234297"/>
    </source>
</evidence>
<comment type="caution">
    <text evidence="1">The sequence shown here is derived from an EMBL/GenBank/DDBJ whole genome shotgun (WGS) entry which is preliminary data.</text>
</comment>
<dbReference type="EMBL" id="CM056815">
    <property type="protein sequence ID" value="KAJ8630283.1"/>
    <property type="molecule type" value="Genomic_DNA"/>
</dbReference>
<accession>A0ACC2LB37</accession>
<dbReference type="Proteomes" id="UP001234297">
    <property type="component" value="Chromosome 7"/>
</dbReference>
<organism evidence="1 2">
    <name type="scientific">Persea americana</name>
    <name type="common">Avocado</name>
    <dbReference type="NCBI Taxonomy" id="3435"/>
    <lineage>
        <taxon>Eukaryota</taxon>
        <taxon>Viridiplantae</taxon>
        <taxon>Streptophyta</taxon>
        <taxon>Embryophyta</taxon>
        <taxon>Tracheophyta</taxon>
        <taxon>Spermatophyta</taxon>
        <taxon>Magnoliopsida</taxon>
        <taxon>Magnoliidae</taxon>
        <taxon>Laurales</taxon>
        <taxon>Lauraceae</taxon>
        <taxon>Persea</taxon>
    </lineage>
</organism>
<keyword evidence="2" id="KW-1185">Reference proteome</keyword>
<protein>
    <submittedName>
        <fullName evidence="1">Uncharacterized protein</fullName>
    </submittedName>
</protein>
<name>A0ACC2LB37_PERAE</name>
<evidence type="ECO:0000313" key="1">
    <source>
        <dbReference type="EMBL" id="KAJ8630283.1"/>
    </source>
</evidence>
<reference evidence="1 2" key="1">
    <citation type="journal article" date="2022" name="Hortic Res">
        <title>A haplotype resolved chromosomal level avocado genome allows analysis of novel avocado genes.</title>
        <authorList>
            <person name="Nath O."/>
            <person name="Fletcher S.J."/>
            <person name="Hayward A."/>
            <person name="Shaw L.M."/>
            <person name="Masouleh A.K."/>
            <person name="Furtado A."/>
            <person name="Henry R.J."/>
            <person name="Mitter N."/>
        </authorList>
    </citation>
    <scope>NUCLEOTIDE SEQUENCE [LARGE SCALE GENOMIC DNA]</scope>
    <source>
        <strain evidence="2">cv. Hass</strain>
    </source>
</reference>